<dbReference type="EMBL" id="JBEPSJ010000005">
    <property type="protein sequence ID" value="MET4583760.1"/>
    <property type="molecule type" value="Genomic_DNA"/>
</dbReference>
<dbReference type="Proteomes" id="UP001549257">
    <property type="component" value="Unassembled WGS sequence"/>
</dbReference>
<comment type="caution">
    <text evidence="2">The sequence shown here is derived from an EMBL/GenBank/DDBJ whole genome shotgun (WGS) entry which is preliminary data.</text>
</comment>
<keyword evidence="3" id="KW-1185">Reference proteome</keyword>
<evidence type="ECO:0000313" key="3">
    <source>
        <dbReference type="Proteomes" id="UP001549257"/>
    </source>
</evidence>
<organism evidence="2 3">
    <name type="scientific">Conyzicola nivalis</name>
    <dbReference type="NCBI Taxonomy" id="1477021"/>
    <lineage>
        <taxon>Bacteria</taxon>
        <taxon>Bacillati</taxon>
        <taxon>Actinomycetota</taxon>
        <taxon>Actinomycetes</taxon>
        <taxon>Micrococcales</taxon>
        <taxon>Microbacteriaceae</taxon>
        <taxon>Conyzicola</taxon>
    </lineage>
</organism>
<dbReference type="Gene3D" id="1.10.443.10">
    <property type="entry name" value="Intergrase catalytic core"/>
    <property type="match status" value="1"/>
</dbReference>
<evidence type="ECO:0000313" key="2">
    <source>
        <dbReference type="EMBL" id="MET4583760.1"/>
    </source>
</evidence>
<dbReference type="InterPro" id="IPR013762">
    <property type="entry name" value="Integrase-like_cat_sf"/>
</dbReference>
<proteinExistence type="predicted"/>
<dbReference type="SUPFAM" id="SSF56349">
    <property type="entry name" value="DNA breaking-rejoining enzymes"/>
    <property type="match status" value="1"/>
</dbReference>
<gene>
    <name evidence="2" type="ORF">ABIE21_003291</name>
</gene>
<sequence length="331" mass="37043">MLATLRRRFLFNARNFKDHLYRWSTAFILIDVASANGEADRPYEPSIDTAVWLAVREFVTEAVADALGKTPYKEATLNVATTRLAAWAWQTAGLPLERPTIFNRDTIARFIAVGCGDWKPAARGNLRSQLLRMSEVLLGRTVSLRRLGALPPSDPSRPYTRAELIQLRIWASSQSTLFRRTNAAVLLALGAGAGLSASEIGELRVEQLAVLDEGVTVTVAGERRREVPVRRIWEPALIDRVRTSPADSYAFRENHTANYPNLISSFVVRSGTMQVRPTSQRLRATWIVHHLSTGVPVVALMRAAGVDSLEAFTRYVRFVREGETDMEDLRR</sequence>
<reference evidence="2 3" key="1">
    <citation type="submission" date="2024-06" db="EMBL/GenBank/DDBJ databases">
        <title>Sorghum-associated microbial communities from plants grown in Nebraska, USA.</title>
        <authorList>
            <person name="Schachtman D."/>
        </authorList>
    </citation>
    <scope>NUCLEOTIDE SEQUENCE [LARGE SCALE GENOMIC DNA]</scope>
    <source>
        <strain evidence="2 3">2857</strain>
    </source>
</reference>
<keyword evidence="1" id="KW-0233">DNA recombination</keyword>
<dbReference type="InterPro" id="IPR011010">
    <property type="entry name" value="DNA_brk_join_enz"/>
</dbReference>
<protein>
    <submittedName>
        <fullName evidence="2">Integrase</fullName>
    </submittedName>
</protein>
<accession>A0ABV2QRV7</accession>
<name>A0ABV2QRV7_9MICO</name>
<evidence type="ECO:0000256" key="1">
    <source>
        <dbReference type="ARBA" id="ARBA00023172"/>
    </source>
</evidence>